<name>A0A512E340_9PROT</name>
<proteinExistence type="predicted"/>
<protein>
    <submittedName>
        <fullName evidence="1">Uncharacterized protein</fullName>
    </submittedName>
</protein>
<gene>
    <name evidence="1" type="ORF">SAE02_72720</name>
</gene>
<accession>A0A512E340</accession>
<dbReference type="EMBL" id="BJYZ01000063">
    <property type="protein sequence ID" value="GEO43124.1"/>
    <property type="molecule type" value="Genomic_DNA"/>
</dbReference>
<comment type="caution">
    <text evidence="1">The sequence shown here is derived from an EMBL/GenBank/DDBJ whole genome shotgun (WGS) entry which is preliminary data.</text>
</comment>
<evidence type="ECO:0000313" key="1">
    <source>
        <dbReference type="EMBL" id="GEO43124.1"/>
    </source>
</evidence>
<reference evidence="1 2" key="1">
    <citation type="submission" date="2019-07" db="EMBL/GenBank/DDBJ databases">
        <title>Whole genome shotgun sequence of Skermanella aerolata NBRC 106429.</title>
        <authorList>
            <person name="Hosoyama A."/>
            <person name="Uohara A."/>
            <person name="Ohji S."/>
            <person name="Ichikawa N."/>
        </authorList>
    </citation>
    <scope>NUCLEOTIDE SEQUENCE [LARGE SCALE GENOMIC DNA]</scope>
    <source>
        <strain evidence="1 2">NBRC 106429</strain>
    </source>
</reference>
<organism evidence="1 2">
    <name type="scientific">Skermanella aerolata</name>
    <dbReference type="NCBI Taxonomy" id="393310"/>
    <lineage>
        <taxon>Bacteria</taxon>
        <taxon>Pseudomonadati</taxon>
        <taxon>Pseudomonadota</taxon>
        <taxon>Alphaproteobacteria</taxon>
        <taxon>Rhodospirillales</taxon>
        <taxon>Azospirillaceae</taxon>
        <taxon>Skermanella</taxon>
    </lineage>
</organism>
<sequence>MAARTGDYPAAMKEFIDHLIGVADWRSGDPSVSSRVYDAAPEPIRNPVLMAHLGGMAEHLAHLSGRPGPDWCEQPAFFLDRPHFQGGRNARPFMVDLTPLAFARRKLFCGPVLEKLHQQLPSFTVAKSKAG</sequence>
<dbReference type="RefSeq" id="WP_044437490.1">
    <property type="nucleotide sequence ID" value="NZ_BJYZ01000063.1"/>
</dbReference>
<dbReference type="OrthoDB" id="7366035at2"/>
<dbReference type="Proteomes" id="UP000321523">
    <property type="component" value="Unassembled WGS sequence"/>
</dbReference>
<keyword evidence="2" id="KW-1185">Reference proteome</keyword>
<evidence type="ECO:0000313" key="2">
    <source>
        <dbReference type="Proteomes" id="UP000321523"/>
    </source>
</evidence>
<dbReference type="AlphaFoldDB" id="A0A512E340"/>